<dbReference type="Proteomes" id="UP000008963">
    <property type="component" value="Chromosome"/>
</dbReference>
<dbReference type="InterPro" id="IPR003425">
    <property type="entry name" value="CCB3/YggT"/>
</dbReference>
<accession>E1WXE8</accession>
<dbReference type="STRING" id="862908.BMS_2686"/>
<feature type="transmembrane region" description="Helical" evidence="1">
    <location>
        <begin position="7"/>
        <end position="24"/>
    </location>
</feature>
<dbReference type="KEGG" id="bmx:BMS_2686"/>
<dbReference type="AlphaFoldDB" id="E1WXE8"/>
<protein>
    <submittedName>
        <fullName evidence="2">Membrane protein</fullName>
    </submittedName>
</protein>
<dbReference type="PATRIC" id="fig|862908.3.peg.2563"/>
<name>E1WXE8_HALMS</name>
<dbReference type="EMBL" id="FQ312005">
    <property type="protein sequence ID" value="CBW27465.1"/>
    <property type="molecule type" value="Genomic_DNA"/>
</dbReference>
<keyword evidence="3" id="KW-1185">Reference proteome</keyword>
<sequence length="75" mass="8900">MGLIRTLIELYILLLFVDVILSYLPQYRRNIWVVRIHKLANYTCAPVRRYLPNDLPFDFSPLIVVVILTILKALW</sequence>
<dbReference type="OrthoDB" id="5298064at2"/>
<keyword evidence="1" id="KW-1133">Transmembrane helix</keyword>
<evidence type="ECO:0000313" key="2">
    <source>
        <dbReference type="EMBL" id="CBW27465.1"/>
    </source>
</evidence>
<gene>
    <name evidence="2" type="ordered locus">BMS_2686</name>
</gene>
<proteinExistence type="predicted"/>
<reference evidence="3" key="1">
    <citation type="journal article" date="2013" name="ISME J.">
        <title>A small predatory core genome in the divergent marine Bacteriovorax marinus SJ and the terrestrial Bdellovibrio bacteriovorus.</title>
        <authorList>
            <person name="Crossman L.C."/>
            <person name="Chen H."/>
            <person name="Cerdeno-Tarraga A.M."/>
            <person name="Brooks K."/>
            <person name="Quail M.A."/>
            <person name="Pineiro S.A."/>
            <person name="Hobley L."/>
            <person name="Sockett R.E."/>
            <person name="Bentley S.D."/>
            <person name="Parkhill J."/>
            <person name="Williams H.N."/>
            <person name="Stine O.C."/>
        </authorList>
    </citation>
    <scope>NUCLEOTIDE SEQUENCE [LARGE SCALE GENOMIC DNA]</scope>
    <source>
        <strain evidence="3">ATCC BAA-682 / DSM 15412 / SJ</strain>
    </source>
</reference>
<feature type="transmembrane region" description="Helical" evidence="1">
    <location>
        <begin position="55"/>
        <end position="74"/>
    </location>
</feature>
<evidence type="ECO:0000256" key="1">
    <source>
        <dbReference type="SAM" id="Phobius"/>
    </source>
</evidence>
<organism evidence="2 3">
    <name type="scientific">Halobacteriovorax marinus (strain ATCC BAA-682 / DSM 15412 / SJ)</name>
    <name type="common">Bacteriovorax marinus</name>
    <dbReference type="NCBI Taxonomy" id="862908"/>
    <lineage>
        <taxon>Bacteria</taxon>
        <taxon>Pseudomonadati</taxon>
        <taxon>Bdellovibrionota</taxon>
        <taxon>Bacteriovoracia</taxon>
        <taxon>Bacteriovoracales</taxon>
        <taxon>Halobacteriovoraceae</taxon>
        <taxon>Halobacteriovorax</taxon>
    </lineage>
</organism>
<dbReference type="HOGENOM" id="CLU_136788_1_2_7"/>
<dbReference type="RefSeq" id="WP_014245240.1">
    <property type="nucleotide sequence ID" value="NC_016620.1"/>
</dbReference>
<keyword evidence="1" id="KW-0472">Membrane</keyword>
<keyword evidence="1" id="KW-0812">Transmembrane</keyword>
<dbReference type="Pfam" id="PF02325">
    <property type="entry name" value="CCB3_YggT"/>
    <property type="match status" value="1"/>
</dbReference>
<evidence type="ECO:0000313" key="3">
    <source>
        <dbReference type="Proteomes" id="UP000008963"/>
    </source>
</evidence>
<dbReference type="GO" id="GO:0016020">
    <property type="term" value="C:membrane"/>
    <property type="evidence" value="ECO:0007669"/>
    <property type="project" value="InterPro"/>
</dbReference>